<dbReference type="EMBL" id="KZ679017">
    <property type="protein sequence ID" value="PSS09139.1"/>
    <property type="molecule type" value="Genomic_DNA"/>
</dbReference>
<name>A0A2T3ARY4_AMORE</name>
<organism evidence="2 3">
    <name type="scientific">Amorphotheca resinae ATCC 22711</name>
    <dbReference type="NCBI Taxonomy" id="857342"/>
    <lineage>
        <taxon>Eukaryota</taxon>
        <taxon>Fungi</taxon>
        <taxon>Dikarya</taxon>
        <taxon>Ascomycota</taxon>
        <taxon>Pezizomycotina</taxon>
        <taxon>Leotiomycetes</taxon>
        <taxon>Helotiales</taxon>
        <taxon>Amorphothecaceae</taxon>
        <taxon>Amorphotheca</taxon>
    </lineage>
</organism>
<keyword evidence="1" id="KW-0732">Signal</keyword>
<dbReference type="AlphaFoldDB" id="A0A2T3ARY4"/>
<dbReference type="GeneID" id="36574085"/>
<sequence>MLSPCPLSLSFLFLLISSLLGPLESLPSSHHPPPFLYPPLSPGSPLLSEGTAGVLESYMQESRPSPRRAALPSVIGQYRPVLCRSQRVPELQHPKRRGGRSKEERVWAALGQVACYAGFSNGAAGSSRVGDQRWVYIVDGDNSGNNPERRYWGGRSLSHLRRMSTS</sequence>
<protein>
    <submittedName>
        <fullName evidence="2">Uncharacterized protein</fullName>
    </submittedName>
</protein>
<dbReference type="RefSeq" id="XP_024717437.1">
    <property type="nucleotide sequence ID" value="XM_024866004.1"/>
</dbReference>
<evidence type="ECO:0000313" key="3">
    <source>
        <dbReference type="Proteomes" id="UP000241818"/>
    </source>
</evidence>
<gene>
    <name evidence="2" type="ORF">M430DRAFT_31024</name>
</gene>
<dbReference type="Proteomes" id="UP000241818">
    <property type="component" value="Unassembled WGS sequence"/>
</dbReference>
<feature type="chain" id="PRO_5015649388" evidence="1">
    <location>
        <begin position="26"/>
        <end position="166"/>
    </location>
</feature>
<evidence type="ECO:0000313" key="2">
    <source>
        <dbReference type="EMBL" id="PSS09139.1"/>
    </source>
</evidence>
<accession>A0A2T3ARY4</accession>
<feature type="signal peptide" evidence="1">
    <location>
        <begin position="1"/>
        <end position="25"/>
    </location>
</feature>
<keyword evidence="3" id="KW-1185">Reference proteome</keyword>
<dbReference type="InParanoid" id="A0A2T3ARY4"/>
<reference evidence="2 3" key="1">
    <citation type="journal article" date="2018" name="New Phytol.">
        <title>Comparative genomics and transcriptomics depict ericoid mycorrhizal fungi as versatile saprotrophs and plant mutualists.</title>
        <authorList>
            <person name="Martino E."/>
            <person name="Morin E."/>
            <person name="Grelet G.A."/>
            <person name="Kuo A."/>
            <person name="Kohler A."/>
            <person name="Daghino S."/>
            <person name="Barry K.W."/>
            <person name="Cichocki N."/>
            <person name="Clum A."/>
            <person name="Dockter R.B."/>
            <person name="Hainaut M."/>
            <person name="Kuo R.C."/>
            <person name="LaButti K."/>
            <person name="Lindahl B.D."/>
            <person name="Lindquist E.A."/>
            <person name="Lipzen A."/>
            <person name="Khouja H.R."/>
            <person name="Magnuson J."/>
            <person name="Murat C."/>
            <person name="Ohm R.A."/>
            <person name="Singer S.W."/>
            <person name="Spatafora J.W."/>
            <person name="Wang M."/>
            <person name="Veneault-Fourrey C."/>
            <person name="Henrissat B."/>
            <person name="Grigoriev I.V."/>
            <person name="Martin F.M."/>
            <person name="Perotto S."/>
        </authorList>
    </citation>
    <scope>NUCLEOTIDE SEQUENCE [LARGE SCALE GENOMIC DNA]</scope>
    <source>
        <strain evidence="2 3">ATCC 22711</strain>
    </source>
</reference>
<evidence type="ECO:0000256" key="1">
    <source>
        <dbReference type="SAM" id="SignalP"/>
    </source>
</evidence>
<proteinExistence type="predicted"/>